<dbReference type="RefSeq" id="XP_014161433.1">
    <property type="nucleotide sequence ID" value="XM_014305958.1"/>
</dbReference>
<keyword evidence="3" id="KW-1185">Reference proteome</keyword>
<name>A0A0L0GF91_9EUKA</name>
<accession>A0A0L0GF91</accession>
<dbReference type="EMBL" id="KQ241606">
    <property type="protein sequence ID" value="KNC87531.1"/>
    <property type="molecule type" value="Genomic_DNA"/>
</dbReference>
<evidence type="ECO:0000313" key="2">
    <source>
        <dbReference type="EMBL" id="KNC87531.1"/>
    </source>
</evidence>
<reference evidence="2 3" key="1">
    <citation type="submission" date="2011-02" db="EMBL/GenBank/DDBJ databases">
        <title>The Genome Sequence of Sphaeroforma arctica JP610.</title>
        <authorList>
            <consortium name="The Broad Institute Genome Sequencing Platform"/>
            <person name="Russ C."/>
            <person name="Cuomo C."/>
            <person name="Young S.K."/>
            <person name="Zeng Q."/>
            <person name="Gargeya S."/>
            <person name="Alvarado L."/>
            <person name="Berlin A."/>
            <person name="Chapman S.B."/>
            <person name="Chen Z."/>
            <person name="Freedman E."/>
            <person name="Gellesch M."/>
            <person name="Goldberg J."/>
            <person name="Griggs A."/>
            <person name="Gujja S."/>
            <person name="Heilman E."/>
            <person name="Heiman D."/>
            <person name="Howarth C."/>
            <person name="Mehta T."/>
            <person name="Neiman D."/>
            <person name="Pearson M."/>
            <person name="Roberts A."/>
            <person name="Saif S."/>
            <person name="Shea T."/>
            <person name="Shenoy N."/>
            <person name="Sisk P."/>
            <person name="Stolte C."/>
            <person name="Sykes S."/>
            <person name="White J."/>
            <person name="Yandava C."/>
            <person name="Burger G."/>
            <person name="Gray M.W."/>
            <person name="Holland P.W.H."/>
            <person name="King N."/>
            <person name="Lang F.B.F."/>
            <person name="Roger A.J."/>
            <person name="Ruiz-Trillo I."/>
            <person name="Haas B."/>
            <person name="Nusbaum C."/>
            <person name="Birren B."/>
        </authorList>
    </citation>
    <scope>NUCLEOTIDE SEQUENCE [LARGE SCALE GENOMIC DNA]</scope>
    <source>
        <strain evidence="2 3">JP610</strain>
    </source>
</reference>
<evidence type="ECO:0000313" key="3">
    <source>
        <dbReference type="Proteomes" id="UP000054560"/>
    </source>
</evidence>
<feature type="region of interest" description="Disordered" evidence="1">
    <location>
        <begin position="33"/>
        <end position="113"/>
    </location>
</feature>
<protein>
    <submittedName>
        <fullName evidence="2">Uncharacterized protein</fullName>
    </submittedName>
</protein>
<dbReference type="GeneID" id="25900859"/>
<proteinExistence type="predicted"/>
<feature type="compositionally biased region" description="Polar residues" evidence="1">
    <location>
        <begin position="48"/>
        <end position="73"/>
    </location>
</feature>
<dbReference type="Proteomes" id="UP000054560">
    <property type="component" value="Unassembled WGS sequence"/>
</dbReference>
<gene>
    <name evidence="2" type="ORF">SARC_00355</name>
</gene>
<evidence type="ECO:0000256" key="1">
    <source>
        <dbReference type="SAM" id="MobiDB-lite"/>
    </source>
</evidence>
<sequence length="113" mass="12659">MMHVQEATDNIHLIQGQVRQLCELSLADIDMSTPQDLDQTTGDEDFSETQTEPTVQQRWASHHPTQAGSTPTCQLPDKGANNMNQISPVKRKIGRTKPVPQVSPYRNVKSKYS</sequence>
<organism evidence="2 3">
    <name type="scientific">Sphaeroforma arctica JP610</name>
    <dbReference type="NCBI Taxonomy" id="667725"/>
    <lineage>
        <taxon>Eukaryota</taxon>
        <taxon>Ichthyosporea</taxon>
        <taxon>Ichthyophonida</taxon>
        <taxon>Sphaeroforma</taxon>
    </lineage>
</organism>
<dbReference type="AlphaFoldDB" id="A0A0L0GF91"/>